<dbReference type="PANTHER" id="PTHR43289:SF6">
    <property type="entry name" value="SERINE_THREONINE-PROTEIN KINASE NEKL-3"/>
    <property type="match status" value="1"/>
</dbReference>
<evidence type="ECO:0000256" key="2">
    <source>
        <dbReference type="ARBA" id="ARBA00004647"/>
    </source>
</evidence>
<dbReference type="GO" id="GO:0000922">
    <property type="term" value="C:spindle pole"/>
    <property type="evidence" value="ECO:0007669"/>
    <property type="project" value="UniProtKB-SubCell"/>
</dbReference>
<dbReference type="Gene3D" id="1.10.510.10">
    <property type="entry name" value="Transferase(Phosphotransferase) domain 1"/>
    <property type="match status" value="2"/>
</dbReference>
<dbReference type="Gene3D" id="3.40.50.300">
    <property type="entry name" value="P-loop containing nucleotide triphosphate hydrolases"/>
    <property type="match status" value="1"/>
</dbReference>
<dbReference type="eggNOG" id="COG3899">
    <property type="taxonomic scope" value="Bacteria"/>
</dbReference>
<dbReference type="PROSITE" id="PS50011">
    <property type="entry name" value="PROTEIN_KINASE_DOM"/>
    <property type="match status" value="1"/>
</dbReference>
<name>D0LYB2_HALO1</name>
<dbReference type="CDD" id="cd14014">
    <property type="entry name" value="STKc_PknB_like"/>
    <property type="match status" value="1"/>
</dbReference>
<comment type="similarity">
    <text evidence="3">Belongs to the protein kinase superfamily. TKL Ser/Thr protein kinase family. ROCO subfamily.</text>
</comment>
<dbReference type="GO" id="GO:0005524">
    <property type="term" value="F:ATP binding"/>
    <property type="evidence" value="ECO:0007669"/>
    <property type="project" value="UniProtKB-UniRule"/>
</dbReference>
<dbReference type="eggNOG" id="COG0515">
    <property type="taxonomic scope" value="Bacteria"/>
</dbReference>
<evidence type="ECO:0000256" key="1">
    <source>
        <dbReference type="ARBA" id="ARBA00004300"/>
    </source>
</evidence>
<feature type="compositionally biased region" description="Low complexity" evidence="11">
    <location>
        <begin position="147"/>
        <end position="156"/>
    </location>
</feature>
<keyword evidence="9" id="KW-0963">Cytoplasm</keyword>
<dbReference type="EMBL" id="CP001804">
    <property type="protein sequence ID" value="ACY16262.1"/>
    <property type="molecule type" value="Genomic_DNA"/>
</dbReference>
<feature type="binding site" evidence="10">
    <location>
        <position position="38"/>
    </location>
    <ligand>
        <name>ATP</name>
        <dbReference type="ChEBI" id="CHEBI:30616"/>
    </ligand>
</feature>
<evidence type="ECO:0000313" key="13">
    <source>
        <dbReference type="EMBL" id="ACY16262.1"/>
    </source>
</evidence>
<dbReference type="InterPro" id="IPR011009">
    <property type="entry name" value="Kinase-like_dom_sf"/>
</dbReference>
<feature type="region of interest" description="Disordered" evidence="11">
    <location>
        <begin position="129"/>
        <end position="156"/>
    </location>
</feature>
<dbReference type="Pfam" id="PF13191">
    <property type="entry name" value="AAA_16"/>
    <property type="match status" value="1"/>
</dbReference>
<dbReference type="SUPFAM" id="SSF48452">
    <property type="entry name" value="TPR-like"/>
    <property type="match status" value="2"/>
</dbReference>
<keyword evidence="8 10" id="KW-0067">ATP-binding</keyword>
<dbReference type="SUPFAM" id="SSF52540">
    <property type="entry name" value="P-loop containing nucleoside triphosphate hydrolases"/>
    <property type="match status" value="1"/>
</dbReference>
<protein>
    <submittedName>
        <fullName evidence="13">Serine/threonine protein kinase</fullName>
    </submittedName>
</protein>
<dbReference type="Proteomes" id="UP000001880">
    <property type="component" value="Chromosome"/>
</dbReference>
<dbReference type="RefSeq" id="WP_012828861.1">
    <property type="nucleotide sequence ID" value="NC_013440.1"/>
</dbReference>
<evidence type="ECO:0000256" key="11">
    <source>
        <dbReference type="SAM" id="MobiDB-lite"/>
    </source>
</evidence>
<evidence type="ECO:0000256" key="6">
    <source>
        <dbReference type="ARBA" id="ARBA00022741"/>
    </source>
</evidence>
<evidence type="ECO:0000256" key="3">
    <source>
        <dbReference type="ARBA" id="ARBA00008171"/>
    </source>
</evidence>
<dbReference type="PANTHER" id="PTHR43289">
    <property type="entry name" value="MITOGEN-ACTIVATED PROTEIN KINASE KINASE KINASE 20-RELATED"/>
    <property type="match status" value="1"/>
</dbReference>
<dbReference type="InterPro" id="IPR001245">
    <property type="entry name" value="Ser-Thr/Tyr_kinase_cat_dom"/>
</dbReference>
<dbReference type="KEGG" id="hoh:Hoch_3762"/>
<dbReference type="OrthoDB" id="5476154at2"/>
<comment type="subcellular location">
    <subcellularLocation>
        <location evidence="1">Cytoplasm</location>
        <location evidence="1">Cytoskeleton</location>
        <location evidence="1">Microtubule organizing center</location>
        <location evidence="1">Centrosome</location>
    </subcellularLocation>
    <subcellularLocation>
        <location evidence="2">Cytoplasm</location>
        <location evidence="2">Cytoskeleton</location>
        <location evidence="2">Spindle pole</location>
    </subcellularLocation>
</comment>
<dbReference type="InterPro" id="IPR017441">
    <property type="entry name" value="Protein_kinase_ATP_BS"/>
</dbReference>
<evidence type="ECO:0000256" key="5">
    <source>
        <dbReference type="ARBA" id="ARBA00022679"/>
    </source>
</evidence>
<keyword evidence="7 13" id="KW-0418">Kinase</keyword>
<evidence type="ECO:0000256" key="8">
    <source>
        <dbReference type="ARBA" id="ARBA00022840"/>
    </source>
</evidence>
<dbReference type="InterPro" id="IPR027417">
    <property type="entry name" value="P-loop_NTPase"/>
</dbReference>
<evidence type="ECO:0000256" key="4">
    <source>
        <dbReference type="ARBA" id="ARBA00010886"/>
    </source>
</evidence>
<dbReference type="InterPro" id="IPR041664">
    <property type="entry name" value="AAA_16"/>
</dbReference>
<evidence type="ECO:0000256" key="10">
    <source>
        <dbReference type="PROSITE-ProRule" id="PRU10141"/>
    </source>
</evidence>
<dbReference type="GO" id="GO:0005813">
    <property type="term" value="C:centrosome"/>
    <property type="evidence" value="ECO:0007669"/>
    <property type="project" value="UniProtKB-SubCell"/>
</dbReference>
<dbReference type="SMART" id="SM00028">
    <property type="entry name" value="TPR"/>
    <property type="match status" value="4"/>
</dbReference>
<sequence length="1192" mass="131414">MPFTGTSRFQILDKLGEGGMGVVYDVYDRERGMRVALKYLRRVNDSMGLYRFKREFRALSNLSHPNIITLYELISVGEEWYFTMELIEGVDVLHYVRTERSGELEYGETVTGASLLDTATQIELNVGASSALSRPRGERVRAPSPTPTSSLSTTTTRITEGLALPPIPARRTPISDIVSLDRMRDALAQLASALDALHAADMIHRDLKPANVRVTREGRVVLMDFGVVVEMQQPHSLERKGSAVGTPAFMAPEQSGDDGRPTAAVDWYAFGVLLYLAMTQRLPFEGTVMQVLDTKRSHDPLPPRVFTEGVPPDLERLCMALLDRDPARRPGGAEVLDRLGRGGPRKVPSLVEPTLDLGGRPFVGRARELGELRRSFDEACEQGGGCVIVAGPSGIGKSSLVERFLRELRIRRMADDAPAQTSRTTPVPLILSGRCHERETLPFKAFDGVIDALVGALIQLSEERRAELLPEDLRLLERMFPVLRRLSNSEAQRRADPPPLEMRGRAFQALRALLASLAATRPVVVQIEDLQWADEESLKLMRALLTPPVPVGLLVLTTIRSRPASAEDQDEGMGRVLSASDIEAELGAEVCRSIALPPLTAEEQRALVSRLGRGVSPAAEFWDQAMGHPMLLVELARMAEETPGVAEHGGALRLEDILHERVQRMPAQARALLEAVAVAGTPTPLRVLGVAAELSSSDTERAVALLRIGQFVHTYQSGLEPWIGAYHDKIREALVSRAEAEHTAALHRRLAEALEDWRQAPPGLLARHWHAAGEVQRAAECALEAARQAAHTLAFERASAFYRQVVEYLADSADGEATSALRCRAWLGLAEDLRVLDRTDEALALLERVESEAQNYELTSELAALYYMRGNLLFPRGDLDGCMAAHAQARVMAKRAGSPEREAQALSGLGDAYYIRGEMRAAHEYFDACIALCRAHGFVEIEVANLAMRGITRYYDQNDLSSALRDGMDAVTAAAWIGHTRAEIVARNGCVGWFLTEMGRFEEATREFETARAAARRLGARRFEPNSLNWLAKIAYLQGRRDEAAELAQRSLAVCRETSFAFVGPMALAVVALTSRDEQTRLEALAEGERILAQGSASHNYLYFYRDGIDALLAAGDFERALRYADALEAYPGGEVMKWCRFFAQRARLLCAAGQGELSEELREELSRLRTQARVIGLFTAARALDEALRDA</sequence>
<keyword evidence="14" id="KW-1185">Reference proteome</keyword>
<dbReference type="SMART" id="SM00220">
    <property type="entry name" value="S_TKc"/>
    <property type="match status" value="1"/>
</dbReference>
<comment type="similarity">
    <text evidence="4">Belongs to the protein kinase superfamily. NEK Ser/Thr protein kinase family. NIMA subfamily.</text>
</comment>
<dbReference type="AlphaFoldDB" id="D0LYB2"/>
<dbReference type="Pfam" id="PF13424">
    <property type="entry name" value="TPR_12"/>
    <property type="match status" value="1"/>
</dbReference>
<dbReference type="Pfam" id="PF07714">
    <property type="entry name" value="PK_Tyr_Ser-Thr"/>
    <property type="match status" value="1"/>
</dbReference>
<gene>
    <name evidence="13" type="ordered locus">Hoch_3762</name>
</gene>
<reference evidence="13 14" key="1">
    <citation type="journal article" date="2010" name="Stand. Genomic Sci.">
        <title>Complete genome sequence of Haliangium ochraceum type strain (SMP-2).</title>
        <authorList>
            <consortium name="US DOE Joint Genome Institute (JGI-PGF)"/>
            <person name="Ivanova N."/>
            <person name="Daum C."/>
            <person name="Lang E."/>
            <person name="Abt B."/>
            <person name="Kopitz M."/>
            <person name="Saunders E."/>
            <person name="Lapidus A."/>
            <person name="Lucas S."/>
            <person name="Glavina Del Rio T."/>
            <person name="Nolan M."/>
            <person name="Tice H."/>
            <person name="Copeland A."/>
            <person name="Cheng J.F."/>
            <person name="Chen F."/>
            <person name="Bruce D."/>
            <person name="Goodwin L."/>
            <person name="Pitluck S."/>
            <person name="Mavromatis K."/>
            <person name="Pati A."/>
            <person name="Mikhailova N."/>
            <person name="Chen A."/>
            <person name="Palaniappan K."/>
            <person name="Land M."/>
            <person name="Hauser L."/>
            <person name="Chang Y.J."/>
            <person name="Jeffries C.D."/>
            <person name="Detter J.C."/>
            <person name="Brettin T."/>
            <person name="Rohde M."/>
            <person name="Goker M."/>
            <person name="Bristow J."/>
            <person name="Markowitz V."/>
            <person name="Eisen J.A."/>
            <person name="Hugenholtz P."/>
            <person name="Kyrpides N.C."/>
            <person name="Klenk H.P."/>
        </authorList>
    </citation>
    <scope>NUCLEOTIDE SEQUENCE [LARGE SCALE GENOMIC DNA]</scope>
    <source>
        <strain evidence="14">DSM 14365 / CIP 107738 / JCM 11303 / AJ 13395 / SMP-2</strain>
    </source>
</reference>
<keyword evidence="6 10" id="KW-0547">Nucleotide-binding</keyword>
<dbReference type="GO" id="GO:0004674">
    <property type="term" value="F:protein serine/threonine kinase activity"/>
    <property type="evidence" value="ECO:0007669"/>
    <property type="project" value="UniProtKB-KW"/>
</dbReference>
<keyword evidence="9" id="KW-0206">Cytoskeleton</keyword>
<dbReference type="InterPro" id="IPR019734">
    <property type="entry name" value="TPR_rpt"/>
</dbReference>
<dbReference type="InterPro" id="IPR000719">
    <property type="entry name" value="Prot_kinase_dom"/>
</dbReference>
<evidence type="ECO:0000256" key="7">
    <source>
        <dbReference type="ARBA" id="ARBA00022777"/>
    </source>
</evidence>
<organism evidence="13 14">
    <name type="scientific">Haliangium ochraceum (strain DSM 14365 / JCM 11303 / SMP-2)</name>
    <dbReference type="NCBI Taxonomy" id="502025"/>
    <lineage>
        <taxon>Bacteria</taxon>
        <taxon>Pseudomonadati</taxon>
        <taxon>Myxococcota</taxon>
        <taxon>Polyangia</taxon>
        <taxon>Haliangiales</taxon>
        <taxon>Kofleriaceae</taxon>
        <taxon>Haliangium</taxon>
    </lineage>
</organism>
<dbReference type="eggNOG" id="COG0457">
    <property type="taxonomic scope" value="Bacteria"/>
</dbReference>
<feature type="domain" description="Protein kinase" evidence="12">
    <location>
        <begin position="9"/>
        <end position="355"/>
    </location>
</feature>
<keyword evidence="5" id="KW-0808">Transferase</keyword>
<dbReference type="Gene3D" id="1.25.40.10">
    <property type="entry name" value="Tetratricopeptide repeat domain"/>
    <property type="match status" value="1"/>
</dbReference>
<dbReference type="HOGENOM" id="CLU_271674_0_0_7"/>
<evidence type="ECO:0000256" key="9">
    <source>
        <dbReference type="ARBA" id="ARBA00023212"/>
    </source>
</evidence>
<proteinExistence type="inferred from homology"/>
<accession>D0LYB2</accession>
<dbReference type="InterPro" id="IPR011990">
    <property type="entry name" value="TPR-like_helical_dom_sf"/>
</dbReference>
<evidence type="ECO:0000259" key="12">
    <source>
        <dbReference type="PROSITE" id="PS50011"/>
    </source>
</evidence>
<dbReference type="SUPFAM" id="SSF56112">
    <property type="entry name" value="Protein kinase-like (PK-like)"/>
    <property type="match status" value="1"/>
</dbReference>
<dbReference type="STRING" id="502025.Hoch_3762"/>
<dbReference type="PROSITE" id="PS00107">
    <property type="entry name" value="PROTEIN_KINASE_ATP"/>
    <property type="match status" value="1"/>
</dbReference>
<keyword evidence="13" id="KW-0723">Serine/threonine-protein kinase</keyword>
<evidence type="ECO:0000313" key="14">
    <source>
        <dbReference type="Proteomes" id="UP000001880"/>
    </source>
</evidence>